<dbReference type="InterPro" id="IPR051210">
    <property type="entry name" value="Ub_ligase/GEF_domain"/>
</dbReference>
<keyword evidence="5" id="KW-1185">Reference proteome</keyword>
<accession>D8THE8</accession>
<protein>
    <submittedName>
        <fullName evidence="4">Uncharacterized protein</fullName>
    </submittedName>
</protein>
<evidence type="ECO:0000313" key="5">
    <source>
        <dbReference type="Proteomes" id="UP000001058"/>
    </source>
</evidence>
<dbReference type="Pfam" id="PF00415">
    <property type="entry name" value="RCC1"/>
    <property type="match status" value="1"/>
</dbReference>
<dbReference type="STRING" id="3068.D8THE8"/>
<gene>
    <name evidence="4" type="ORF">VOLCADRAFT_85945</name>
</gene>
<feature type="compositionally biased region" description="Polar residues" evidence="3">
    <location>
        <begin position="154"/>
        <end position="163"/>
    </location>
</feature>
<feature type="region of interest" description="Disordered" evidence="3">
    <location>
        <begin position="148"/>
        <end position="175"/>
    </location>
</feature>
<evidence type="ECO:0000256" key="3">
    <source>
        <dbReference type="SAM" id="MobiDB-lite"/>
    </source>
</evidence>
<dbReference type="InterPro" id="IPR009091">
    <property type="entry name" value="RCC1/BLIP-II"/>
</dbReference>
<dbReference type="InParanoid" id="D8THE8"/>
<evidence type="ECO:0000256" key="1">
    <source>
        <dbReference type="ARBA" id="ARBA00022737"/>
    </source>
</evidence>
<dbReference type="Proteomes" id="UP000001058">
    <property type="component" value="Unassembled WGS sequence"/>
</dbReference>
<name>D8THE8_VOLCA</name>
<dbReference type="PRINTS" id="PR00633">
    <property type="entry name" value="RCCNDNSATION"/>
</dbReference>
<dbReference type="AlphaFoldDB" id="D8THE8"/>
<feature type="compositionally biased region" description="Low complexity" evidence="3">
    <location>
        <begin position="377"/>
        <end position="406"/>
    </location>
</feature>
<proteinExistence type="predicted"/>
<dbReference type="PANTHER" id="PTHR22870:SF155">
    <property type="entry name" value="E3 UBIQUITIN-PROTEIN LIGASE HERC1-RELATED"/>
    <property type="match status" value="1"/>
</dbReference>
<keyword evidence="1" id="KW-0677">Repeat</keyword>
<dbReference type="PROSITE" id="PS50012">
    <property type="entry name" value="RCC1_3"/>
    <property type="match status" value="1"/>
</dbReference>
<dbReference type="PANTHER" id="PTHR22870">
    <property type="entry name" value="REGULATOR OF CHROMOSOME CONDENSATION"/>
    <property type="match status" value="1"/>
</dbReference>
<dbReference type="OrthoDB" id="297375at2759"/>
<dbReference type="EMBL" id="GL378323">
    <property type="protein sequence ID" value="EFJ52699.1"/>
    <property type="molecule type" value="Genomic_DNA"/>
</dbReference>
<dbReference type="eggNOG" id="KOG1426">
    <property type="taxonomic scope" value="Eukaryota"/>
</dbReference>
<sequence>MPFCVYFGEGGGMLKGNVALSLHCCSAVTAHGEAWTWGDGKGGKLGHGTAQHVHSPHRVESLVGRAAVRQVALGDTHTLFVDQSGGLWACGENKEGQCGLGTPLEVIATQHRRAFYDTFRALKETVAAEPRASREQRARQAIHSLMSAPGSGSPAHTTHSSYGHGSGAVHQHQWGPDRTASGWRPLAAAGRGGGGGSGDGIVGVSVSGARSSLHFGGLDFEGAFAGSGIQPGQQATPLRIGRDQHPLWAAAAAAAAATGTTTPMTMGHGGVDASMRVVLPSGLEREIVVGVAASKYFSAALTEAGEVWTFGACYNGSLGSHSSWSTSAQKVSGSLAAVLEDSGGARRVVSGGSFCAALTASGRVVVWGKVPGGETEGGSSNSAEAGSSSTVDSGSGSSSSGGSSRGCSLGLTERGVDIVQGGRVVVGVIPDLPPILHIAAGLQHLLLSDGHRVWMVGRTLDASGAVASTASWRRPNLVLTLPVGDAVRQLVAGMHSSAVVSELGEVWIWGRLLDRHHADSIARRHPNLAYDSSGDGGVAGGDWPTEVAPPRHKDDVLWHWPGFGGKAPAKLDGLGGPVRALALGGWHALAVVE</sequence>
<dbReference type="GeneID" id="9621698"/>
<dbReference type="RefSeq" id="XP_002945704.1">
    <property type="nucleotide sequence ID" value="XM_002945658.1"/>
</dbReference>
<dbReference type="InterPro" id="IPR000408">
    <property type="entry name" value="Reg_chr_condens"/>
</dbReference>
<feature type="repeat" description="RCC1" evidence="2">
    <location>
        <begin position="32"/>
        <end position="84"/>
    </location>
</feature>
<evidence type="ECO:0000313" key="4">
    <source>
        <dbReference type="EMBL" id="EFJ52699.1"/>
    </source>
</evidence>
<organism evidence="5">
    <name type="scientific">Volvox carteri f. nagariensis</name>
    <dbReference type="NCBI Taxonomy" id="3068"/>
    <lineage>
        <taxon>Eukaryota</taxon>
        <taxon>Viridiplantae</taxon>
        <taxon>Chlorophyta</taxon>
        <taxon>core chlorophytes</taxon>
        <taxon>Chlorophyceae</taxon>
        <taxon>CS clade</taxon>
        <taxon>Chlamydomonadales</taxon>
        <taxon>Volvocaceae</taxon>
        <taxon>Volvox</taxon>
    </lineage>
</organism>
<dbReference type="Gene3D" id="2.130.10.30">
    <property type="entry name" value="Regulator of chromosome condensation 1/beta-lactamase-inhibitor protein II"/>
    <property type="match status" value="3"/>
</dbReference>
<dbReference type="KEGG" id="vcn:VOLCADRAFT_85945"/>
<reference evidence="4 5" key="1">
    <citation type="journal article" date="2010" name="Science">
        <title>Genomic analysis of organismal complexity in the multicellular green alga Volvox carteri.</title>
        <authorList>
            <person name="Prochnik S.E."/>
            <person name="Umen J."/>
            <person name="Nedelcu A.M."/>
            <person name="Hallmann A."/>
            <person name="Miller S.M."/>
            <person name="Nishii I."/>
            <person name="Ferris P."/>
            <person name="Kuo A."/>
            <person name="Mitros T."/>
            <person name="Fritz-Laylin L.K."/>
            <person name="Hellsten U."/>
            <person name="Chapman J."/>
            <person name="Simakov O."/>
            <person name="Rensing S.A."/>
            <person name="Terry A."/>
            <person name="Pangilinan J."/>
            <person name="Kapitonov V."/>
            <person name="Jurka J."/>
            <person name="Salamov A."/>
            <person name="Shapiro H."/>
            <person name="Schmutz J."/>
            <person name="Grimwood J."/>
            <person name="Lindquist E."/>
            <person name="Lucas S."/>
            <person name="Grigoriev I.V."/>
            <person name="Schmitt R."/>
            <person name="Kirk D."/>
            <person name="Rokhsar D.S."/>
        </authorList>
    </citation>
    <scope>NUCLEOTIDE SEQUENCE [LARGE SCALE GENOMIC DNA]</scope>
    <source>
        <strain evidence="5">f. Nagariensis / Eve</strain>
    </source>
</reference>
<evidence type="ECO:0000256" key="2">
    <source>
        <dbReference type="PROSITE-ProRule" id="PRU00235"/>
    </source>
</evidence>
<dbReference type="SUPFAM" id="SSF50985">
    <property type="entry name" value="RCC1/BLIP-II"/>
    <property type="match status" value="1"/>
</dbReference>
<feature type="region of interest" description="Disordered" evidence="3">
    <location>
        <begin position="371"/>
        <end position="406"/>
    </location>
</feature>